<keyword evidence="1" id="KW-0808">Transferase</keyword>
<proteinExistence type="predicted"/>
<dbReference type="Proteomes" id="UP001604043">
    <property type="component" value="Unassembled WGS sequence"/>
</dbReference>
<dbReference type="Pfam" id="PF13704">
    <property type="entry name" value="Glyco_tranf_2_4"/>
    <property type="match status" value="1"/>
</dbReference>
<dbReference type="SUPFAM" id="SSF53448">
    <property type="entry name" value="Nucleotide-diphospho-sugar transferases"/>
    <property type="match status" value="1"/>
</dbReference>
<accession>A0ABW6ZLT7</accession>
<dbReference type="GO" id="GO:0016757">
    <property type="term" value="F:glycosyltransferase activity"/>
    <property type="evidence" value="ECO:0007669"/>
    <property type="project" value="UniProtKB-KW"/>
</dbReference>
<dbReference type="CDD" id="cd00761">
    <property type="entry name" value="Glyco_tranf_GTA_type"/>
    <property type="match status" value="1"/>
</dbReference>
<evidence type="ECO:0000313" key="1">
    <source>
        <dbReference type="EMBL" id="MFG1254798.1"/>
    </source>
</evidence>
<reference evidence="1 2" key="1">
    <citation type="submission" date="2024-02" db="EMBL/GenBank/DDBJ databases">
        <title>Expansion and revision of Xanthobacter and proposal of Roseixanthobacter gen. nov.</title>
        <authorList>
            <person name="Soltysiak M.P.M."/>
            <person name="Jalihal A."/>
            <person name="Ory A."/>
            <person name="Chrisophersen C."/>
            <person name="Lee A.D."/>
            <person name="Boulton J."/>
            <person name="Springer M."/>
        </authorList>
    </citation>
    <scope>NUCLEOTIDE SEQUENCE [LARGE SCALE GENOMIC DNA]</scope>
    <source>
        <strain evidence="1 2">CB5</strain>
    </source>
</reference>
<keyword evidence="2" id="KW-1185">Reference proteome</keyword>
<gene>
    <name evidence="1" type="ORF">V5F30_21500</name>
</gene>
<organism evidence="1 2">
    <name type="scientific">Xanthobacter aminoxidans</name>
    <dbReference type="NCBI Taxonomy" id="186280"/>
    <lineage>
        <taxon>Bacteria</taxon>
        <taxon>Pseudomonadati</taxon>
        <taxon>Pseudomonadota</taxon>
        <taxon>Alphaproteobacteria</taxon>
        <taxon>Hyphomicrobiales</taxon>
        <taxon>Xanthobacteraceae</taxon>
        <taxon>Xanthobacter</taxon>
    </lineage>
</organism>
<dbReference type="EMBL" id="JBAFUR010000007">
    <property type="protein sequence ID" value="MFG1254798.1"/>
    <property type="molecule type" value="Genomic_DNA"/>
</dbReference>
<comment type="caution">
    <text evidence="1">The sequence shown here is derived from an EMBL/GenBank/DDBJ whole genome shotgun (WGS) entry which is preliminary data.</text>
</comment>
<sequence length="353" mass="39721">MRLAGVSIVRDEADIIEAWVRHNLFFLDHLYIVDDGSTDQTTRILEILVEEGLPISVTSEKSLAAYHQGERTTALITHAMNASSWDFIFPLDGDEFIVAEDRAALETDLAAIGGYRLGGLNPRHYLMTEEDDPDEPCPLTRLRHVAVHDPYIFKVVVPGPLACERGFAIIDGNHRATKWDVTLPSMMLPNVQLAHFPARSEAQLVSKGIAGYLRWTARTDFSEGAPDRILAGVGILKEESDIRVRALDRLAEVLGPDRGGRHARLQPFVERRGEVRYPELARIFPYRRVLSATDDLVHAFKAALDENRELRQVGATFRSRLIALFSRRQKSLLKRLTALRHAQDVPKAPLGYY</sequence>
<keyword evidence="1" id="KW-0328">Glycosyltransferase</keyword>
<name>A0ABW6ZLT7_9HYPH</name>
<dbReference type="InterPro" id="IPR029044">
    <property type="entry name" value="Nucleotide-diphossugar_trans"/>
</dbReference>
<evidence type="ECO:0000313" key="2">
    <source>
        <dbReference type="Proteomes" id="UP001604043"/>
    </source>
</evidence>
<dbReference type="EC" id="2.4.-.-" evidence="1"/>
<protein>
    <submittedName>
        <fullName evidence="1">Glycosyltransferase family 2 protein</fullName>
        <ecNumber evidence="1">2.4.-.-</ecNumber>
    </submittedName>
</protein>
<dbReference type="RefSeq" id="WP_374251771.1">
    <property type="nucleotide sequence ID" value="NZ_JBAFUR010000007.1"/>
</dbReference>